<feature type="compositionally biased region" description="Low complexity" evidence="1">
    <location>
        <begin position="13"/>
        <end position="22"/>
    </location>
</feature>
<dbReference type="EMBL" id="AP008214">
    <property type="protein sequence ID" value="BAH94212.1"/>
    <property type="molecule type" value="Genomic_DNA"/>
</dbReference>
<name>C7J622_ORYSJ</name>
<feature type="compositionally biased region" description="Gly residues" evidence="1">
    <location>
        <begin position="1"/>
        <end position="12"/>
    </location>
</feature>
<reference evidence="3" key="2">
    <citation type="journal article" date="2008" name="Nucleic Acids Res.">
        <title>The rice annotation project database (RAP-DB): 2008 update.</title>
        <authorList>
            <consortium name="The rice annotation project (RAP)"/>
        </authorList>
    </citation>
    <scope>GENOME REANNOTATION</scope>
    <source>
        <strain evidence="3">cv. Nipponbare</strain>
    </source>
</reference>
<proteinExistence type="predicted"/>
<sequence length="142" mass="14296">MASAGGGSGGAALGRAGSAAIGSGYGGDGRRLGDLGSAARHPLLTAADNDDDKATLPPPQHRGGGAARPPRADPVPPTISEVDNVWAVTSNPTLERFSGSWEPIQSDMAKVVPTMAAAVVVVSGRIKDMMVLLRLTAAVECP</sequence>
<gene>
    <name evidence="2" type="ordered locus">Os08g0265350</name>
</gene>
<protein>
    <submittedName>
        <fullName evidence="2">Os08g0265350 protein</fullName>
    </submittedName>
</protein>
<accession>C7J622</accession>
<dbReference type="AlphaFoldDB" id="C7J622"/>
<reference evidence="2 3" key="1">
    <citation type="journal article" date="2005" name="Nature">
        <title>The map-based sequence of the rice genome.</title>
        <authorList>
            <consortium name="International rice genome sequencing project (IRGSP)"/>
            <person name="Matsumoto T."/>
            <person name="Wu J."/>
            <person name="Kanamori H."/>
            <person name="Katayose Y."/>
            <person name="Fujisawa M."/>
            <person name="Namiki N."/>
            <person name="Mizuno H."/>
            <person name="Yamamoto K."/>
            <person name="Antonio B.A."/>
            <person name="Baba T."/>
            <person name="Sakata K."/>
            <person name="Nagamura Y."/>
            <person name="Aoki H."/>
            <person name="Arikawa K."/>
            <person name="Arita K."/>
            <person name="Bito T."/>
            <person name="Chiden Y."/>
            <person name="Fujitsuka N."/>
            <person name="Fukunaka R."/>
            <person name="Hamada M."/>
            <person name="Harada C."/>
            <person name="Hayashi A."/>
            <person name="Hijishita S."/>
            <person name="Honda M."/>
            <person name="Hosokawa S."/>
            <person name="Ichikawa Y."/>
            <person name="Idonuma A."/>
            <person name="Iijima M."/>
            <person name="Ikeda M."/>
            <person name="Ikeno M."/>
            <person name="Ito K."/>
            <person name="Ito S."/>
            <person name="Ito T."/>
            <person name="Ito Y."/>
            <person name="Ito Y."/>
            <person name="Iwabuchi A."/>
            <person name="Kamiya K."/>
            <person name="Karasawa W."/>
            <person name="Kurita K."/>
            <person name="Katagiri S."/>
            <person name="Kikuta A."/>
            <person name="Kobayashi H."/>
            <person name="Kobayashi N."/>
            <person name="Machita K."/>
            <person name="Maehara T."/>
            <person name="Masukawa M."/>
            <person name="Mizubayashi T."/>
            <person name="Mukai Y."/>
            <person name="Nagasaki H."/>
            <person name="Nagata Y."/>
            <person name="Naito S."/>
            <person name="Nakashima M."/>
            <person name="Nakama Y."/>
            <person name="Nakamichi Y."/>
            <person name="Nakamura M."/>
            <person name="Meguro A."/>
            <person name="Negishi M."/>
            <person name="Ohta I."/>
            <person name="Ohta T."/>
            <person name="Okamoto M."/>
            <person name="Ono N."/>
            <person name="Saji S."/>
            <person name="Sakaguchi M."/>
            <person name="Sakai K."/>
            <person name="Shibata M."/>
            <person name="Shimokawa T."/>
            <person name="Song J."/>
            <person name="Takazaki Y."/>
            <person name="Terasawa K."/>
            <person name="Tsugane M."/>
            <person name="Tsuji K."/>
            <person name="Ueda S."/>
            <person name="Waki K."/>
            <person name="Yamagata H."/>
            <person name="Yamamoto M."/>
            <person name="Yamamoto S."/>
            <person name="Yamane H."/>
            <person name="Yoshiki S."/>
            <person name="Yoshihara R."/>
            <person name="Yukawa K."/>
            <person name="Zhong H."/>
            <person name="Yano M."/>
            <person name="Yuan Q."/>
            <person name="Ouyang S."/>
            <person name="Liu J."/>
            <person name="Jones K.M."/>
            <person name="Gansberger K."/>
            <person name="Moffat K."/>
            <person name="Hill J."/>
            <person name="Bera J."/>
            <person name="Fadrosh D."/>
            <person name="Jin S."/>
            <person name="Johri S."/>
            <person name="Kim M."/>
            <person name="Overton L."/>
            <person name="Reardon M."/>
            <person name="Tsitrin T."/>
            <person name="Vuong H."/>
            <person name="Weaver B."/>
            <person name="Ciecko A."/>
            <person name="Tallon L."/>
            <person name="Jackson J."/>
            <person name="Pai G."/>
            <person name="Aken S.V."/>
            <person name="Utterback T."/>
            <person name="Reidmuller S."/>
            <person name="Feldblyum T."/>
            <person name="Hsiao J."/>
            <person name="Zismann V."/>
            <person name="Iobst S."/>
            <person name="de Vazeille A.R."/>
            <person name="Buell C.R."/>
            <person name="Ying K."/>
            <person name="Li Y."/>
            <person name="Lu T."/>
            <person name="Huang Y."/>
            <person name="Zhao Q."/>
            <person name="Feng Q."/>
            <person name="Zhang L."/>
            <person name="Zhu J."/>
            <person name="Weng Q."/>
            <person name="Mu J."/>
            <person name="Lu Y."/>
            <person name="Fan D."/>
            <person name="Liu Y."/>
            <person name="Guan J."/>
            <person name="Zhang Y."/>
            <person name="Yu S."/>
            <person name="Liu X."/>
            <person name="Zhang Y."/>
            <person name="Hong G."/>
            <person name="Han B."/>
            <person name="Choisne N."/>
            <person name="Demange N."/>
            <person name="Orjeda G."/>
            <person name="Samain S."/>
            <person name="Cattolico L."/>
            <person name="Pelletier E."/>
            <person name="Couloux A."/>
            <person name="Segurens B."/>
            <person name="Wincker P."/>
            <person name="D'Hont A."/>
            <person name="Scarpelli C."/>
            <person name="Weissenbach J."/>
            <person name="Salanoubat M."/>
            <person name="Quetier F."/>
            <person name="Yu Y."/>
            <person name="Kim H.R."/>
            <person name="Rambo T."/>
            <person name="Currie J."/>
            <person name="Collura K."/>
            <person name="Luo M."/>
            <person name="Yang T."/>
            <person name="Ammiraju J.S.S."/>
            <person name="Engler F."/>
            <person name="Soderlund C."/>
            <person name="Wing R.A."/>
            <person name="Palmer L.E."/>
            <person name="de la Bastide M."/>
            <person name="Spiegel L."/>
            <person name="Nascimento L."/>
            <person name="Zutavern T."/>
            <person name="O'Shaughnessy A."/>
            <person name="Dike S."/>
            <person name="Dedhia N."/>
            <person name="Preston R."/>
            <person name="Balija V."/>
            <person name="McCombie W.R."/>
            <person name="Chow T."/>
            <person name="Chen H."/>
            <person name="Chung M."/>
            <person name="Chen C."/>
            <person name="Shaw J."/>
            <person name="Wu H."/>
            <person name="Hsiao K."/>
            <person name="Chao Y."/>
            <person name="Chu M."/>
            <person name="Cheng C."/>
            <person name="Hour A."/>
            <person name="Lee P."/>
            <person name="Lin S."/>
            <person name="Lin Y."/>
            <person name="Liou J."/>
            <person name="Liu S."/>
            <person name="Hsing Y."/>
            <person name="Raghuvanshi S."/>
            <person name="Mohanty A."/>
            <person name="Bharti A.K."/>
            <person name="Gaur A."/>
            <person name="Gupta V."/>
            <person name="Kumar D."/>
            <person name="Ravi V."/>
            <person name="Vij S."/>
            <person name="Kapur A."/>
            <person name="Khurana P."/>
            <person name="Khurana P."/>
            <person name="Khurana J.P."/>
            <person name="Tyagi A.K."/>
            <person name="Gaikwad K."/>
            <person name="Singh A."/>
            <person name="Dalal V."/>
            <person name="Srivastava S."/>
            <person name="Dixit A."/>
            <person name="Pal A.K."/>
            <person name="Ghazi I.A."/>
            <person name="Yadav M."/>
            <person name="Pandit A."/>
            <person name="Bhargava A."/>
            <person name="Sureshbabu K."/>
            <person name="Batra K."/>
            <person name="Sharma T.R."/>
            <person name="Mohapatra T."/>
            <person name="Singh N.K."/>
            <person name="Messing J."/>
            <person name="Nelson A.B."/>
            <person name="Fuks G."/>
            <person name="Kavchok S."/>
            <person name="Keizer G."/>
            <person name="Linton E."/>
            <person name="Llaca V."/>
            <person name="Song R."/>
            <person name="Tanyolac B."/>
            <person name="Young S."/>
            <person name="Ho-Il K."/>
            <person name="Hahn J.H."/>
            <person name="Sangsakoo G."/>
            <person name="Vanavichit A."/>
            <person name="de Mattos Luiz.A.T."/>
            <person name="Zimmer P.D."/>
            <person name="Malone G."/>
            <person name="Dellagostin O."/>
            <person name="de Oliveira A.C."/>
            <person name="Bevan M."/>
            <person name="Bancroft I."/>
            <person name="Minx P."/>
            <person name="Cordum H."/>
            <person name="Wilson R."/>
            <person name="Cheng Z."/>
            <person name="Jin W."/>
            <person name="Jiang J."/>
            <person name="Leong S.A."/>
            <person name="Iwama H."/>
            <person name="Gojobori T."/>
            <person name="Itoh T."/>
            <person name="Niimura Y."/>
            <person name="Fujii Y."/>
            <person name="Habara T."/>
            <person name="Sakai H."/>
            <person name="Sato Y."/>
            <person name="Wilson G."/>
            <person name="Kumar K."/>
            <person name="McCouch S."/>
            <person name="Juretic N."/>
            <person name="Hoen D."/>
            <person name="Wright S."/>
            <person name="Bruskiewich R."/>
            <person name="Bureau T."/>
            <person name="Miyao A."/>
            <person name="Hirochika H."/>
            <person name="Nishikawa T."/>
            <person name="Kadowaki K."/>
            <person name="Sugiura M."/>
            <person name="Burr B."/>
            <person name="Sasaki T."/>
        </authorList>
    </citation>
    <scope>NUCLEOTIDE SEQUENCE [LARGE SCALE GENOMIC DNA]</scope>
    <source>
        <strain evidence="3">cv. Nipponbare</strain>
    </source>
</reference>
<dbReference type="KEGG" id="dosa:Os08g0265350"/>
<evidence type="ECO:0000256" key="1">
    <source>
        <dbReference type="SAM" id="MobiDB-lite"/>
    </source>
</evidence>
<dbReference type="Proteomes" id="UP000000763">
    <property type="component" value="Chromosome 8"/>
</dbReference>
<feature type="region of interest" description="Disordered" evidence="1">
    <location>
        <begin position="1"/>
        <end position="79"/>
    </location>
</feature>
<evidence type="ECO:0000313" key="3">
    <source>
        <dbReference type="Proteomes" id="UP000000763"/>
    </source>
</evidence>
<organism evidence="2 3">
    <name type="scientific">Oryza sativa subsp. japonica</name>
    <name type="common">Rice</name>
    <dbReference type="NCBI Taxonomy" id="39947"/>
    <lineage>
        <taxon>Eukaryota</taxon>
        <taxon>Viridiplantae</taxon>
        <taxon>Streptophyta</taxon>
        <taxon>Embryophyta</taxon>
        <taxon>Tracheophyta</taxon>
        <taxon>Spermatophyta</taxon>
        <taxon>Magnoliopsida</taxon>
        <taxon>Liliopsida</taxon>
        <taxon>Poales</taxon>
        <taxon>Poaceae</taxon>
        <taxon>BOP clade</taxon>
        <taxon>Oryzoideae</taxon>
        <taxon>Oryzeae</taxon>
        <taxon>Oryzinae</taxon>
        <taxon>Oryza</taxon>
        <taxon>Oryza sativa</taxon>
    </lineage>
</organism>
<evidence type="ECO:0000313" key="2">
    <source>
        <dbReference type="EMBL" id="BAH94212.1"/>
    </source>
</evidence>